<sequence length="156" mass="17472">MKRTAEKVLSIISLVFTVLSIAGSFIFVGIMKAFTNGALRSEIEMELYADPELTVEDVDMILSVIEYFEGFSWFIVVVLVISLIATIIGMIFMWKEKNPKLAGILFIVAGLFAFILSPTSIMLYIAAILCFTRKPPLATNETSFVDNHYDDSMRPL</sequence>
<protein>
    <recommendedName>
        <fullName evidence="2">DUF4064 domain-containing protein</fullName>
    </recommendedName>
</protein>
<keyword evidence="4" id="KW-1185">Reference proteome</keyword>
<evidence type="ECO:0000313" key="4">
    <source>
        <dbReference type="Proteomes" id="UP000185746"/>
    </source>
</evidence>
<dbReference type="EMBL" id="CP017560">
    <property type="protein sequence ID" value="AOV06651.1"/>
    <property type="molecule type" value="Genomic_DNA"/>
</dbReference>
<reference evidence="3 4" key="1">
    <citation type="submission" date="2016-09" db="EMBL/GenBank/DDBJ databases">
        <title>Complete genome sequence of the Lysinibacillus sphaericus LMG 22257, a specie of Bacillus with ureolytic activity that can effectively biodeposit calcium carbonate.</title>
        <authorList>
            <person name="Yan W."/>
        </authorList>
    </citation>
    <scope>NUCLEOTIDE SEQUENCE [LARGE SCALE GENOMIC DNA]</scope>
    <source>
        <strain evidence="3 4">LMG 22257</strain>
    </source>
</reference>
<evidence type="ECO:0000313" key="3">
    <source>
        <dbReference type="EMBL" id="AOV06651.1"/>
    </source>
</evidence>
<dbReference type="KEGG" id="surl:BI350_02865"/>
<keyword evidence="1" id="KW-0472">Membrane</keyword>
<dbReference type="Proteomes" id="UP000185746">
    <property type="component" value="Chromosome"/>
</dbReference>
<dbReference type="InterPro" id="IPR025273">
    <property type="entry name" value="DUF4064"/>
</dbReference>
<accession>A0A1D8JD84</accession>
<name>A0A1D8JD84_9BACL</name>
<dbReference type="RefSeq" id="WP_075526761.1">
    <property type="nucleotide sequence ID" value="NZ_CP017560.1"/>
</dbReference>
<evidence type="ECO:0000256" key="1">
    <source>
        <dbReference type="SAM" id="Phobius"/>
    </source>
</evidence>
<feature type="domain" description="DUF4064" evidence="2">
    <location>
        <begin position="2"/>
        <end position="115"/>
    </location>
</feature>
<organism evidence="3 4">
    <name type="scientific">Sporosarcina ureilytica</name>
    <dbReference type="NCBI Taxonomy" id="298596"/>
    <lineage>
        <taxon>Bacteria</taxon>
        <taxon>Bacillati</taxon>
        <taxon>Bacillota</taxon>
        <taxon>Bacilli</taxon>
        <taxon>Bacillales</taxon>
        <taxon>Caryophanaceae</taxon>
        <taxon>Sporosarcina</taxon>
    </lineage>
</organism>
<feature type="transmembrane region" description="Helical" evidence="1">
    <location>
        <begin position="101"/>
        <end position="127"/>
    </location>
</feature>
<gene>
    <name evidence="3" type="ORF">BI350_02865</name>
</gene>
<dbReference type="Pfam" id="PF13273">
    <property type="entry name" value="DUF4064"/>
    <property type="match status" value="1"/>
</dbReference>
<feature type="transmembrane region" description="Helical" evidence="1">
    <location>
        <begin position="12"/>
        <end position="31"/>
    </location>
</feature>
<evidence type="ECO:0000259" key="2">
    <source>
        <dbReference type="Pfam" id="PF13273"/>
    </source>
</evidence>
<proteinExistence type="predicted"/>
<dbReference type="AlphaFoldDB" id="A0A1D8JD84"/>
<feature type="transmembrane region" description="Helical" evidence="1">
    <location>
        <begin position="71"/>
        <end position="94"/>
    </location>
</feature>
<keyword evidence="1" id="KW-0812">Transmembrane</keyword>
<keyword evidence="1" id="KW-1133">Transmembrane helix</keyword>